<evidence type="ECO:0000256" key="1">
    <source>
        <dbReference type="ARBA" id="ARBA00004245"/>
    </source>
</evidence>
<keyword evidence="4" id="KW-0963">Cytoplasm</keyword>
<dbReference type="GO" id="GO:0070840">
    <property type="term" value="F:dynein complex binding"/>
    <property type="evidence" value="ECO:0007669"/>
    <property type="project" value="TreeGrafter"/>
</dbReference>
<sequence>MHPSRQLEMILLCLGRSTPPSALRLPLLRGFSNLSLPSNTKRSPHCIGQTQWQPSSHHQQHIEPHPHPQAPPKAPVKADPTTTISDTVIFQGTHPVTIGANTVIHPRVRFYSFEGPIVIGDGCIIGEKTIFGTAPTSPSSLPSSDPPTPIRLSYFVTIGPQSTIKAGAHIHSSAVIESLVSINRYAEIGSHSKICSSCQVPERGKVTEWTVVWGSGIGQRRRRTREAKIPGPAVTVAAQVAQIPAPGPAPPGKVIEDARLMVLQKEREILGRMLVPAGPKKR</sequence>
<reference evidence="8 9" key="1">
    <citation type="journal article" date="2023" name="IMA Fungus">
        <title>Comparative genomic study of the Penicillium genus elucidates a diverse pangenome and 15 lateral gene transfer events.</title>
        <authorList>
            <person name="Petersen C."/>
            <person name="Sorensen T."/>
            <person name="Nielsen M.R."/>
            <person name="Sondergaard T.E."/>
            <person name="Sorensen J.L."/>
            <person name="Fitzpatrick D.A."/>
            <person name="Frisvad J.C."/>
            <person name="Nielsen K.L."/>
        </authorList>
    </citation>
    <scope>NUCLEOTIDE SEQUENCE [LARGE SCALE GENOMIC DNA]</scope>
    <source>
        <strain evidence="8 9">IBT 29057</strain>
    </source>
</reference>
<feature type="region of interest" description="Disordered" evidence="7">
    <location>
        <begin position="38"/>
        <end position="79"/>
    </location>
</feature>
<evidence type="ECO:0000256" key="7">
    <source>
        <dbReference type="SAM" id="MobiDB-lite"/>
    </source>
</evidence>
<dbReference type="SUPFAM" id="SSF51161">
    <property type="entry name" value="Trimeric LpxA-like enzymes"/>
    <property type="match status" value="1"/>
</dbReference>
<dbReference type="Proteomes" id="UP001216150">
    <property type="component" value="Unassembled WGS sequence"/>
</dbReference>
<comment type="subcellular location">
    <subcellularLocation>
        <location evidence="1">Cytoplasm</location>
        <location evidence="1">Cytoskeleton</location>
    </subcellularLocation>
</comment>
<keyword evidence="9" id="KW-1185">Reference proteome</keyword>
<evidence type="ECO:0000256" key="4">
    <source>
        <dbReference type="ARBA" id="ARBA00022490"/>
    </source>
</evidence>
<evidence type="ECO:0000256" key="2">
    <source>
        <dbReference type="ARBA" id="ARBA00007719"/>
    </source>
</evidence>
<dbReference type="Gene3D" id="2.160.10.10">
    <property type="entry name" value="Hexapeptide repeat proteins"/>
    <property type="match status" value="1"/>
</dbReference>
<protein>
    <recommendedName>
        <fullName evidence="3">Dynactin subunit 6</fullName>
    </recommendedName>
</protein>
<comment type="similarity">
    <text evidence="2">Belongs to the dynactin subunits 5/6 family. Dynactin subunit 6 subfamily.</text>
</comment>
<evidence type="ECO:0000313" key="9">
    <source>
        <dbReference type="Proteomes" id="UP001216150"/>
    </source>
</evidence>
<organism evidence="8 9">
    <name type="scientific">Penicillium hetheringtonii</name>
    <dbReference type="NCBI Taxonomy" id="911720"/>
    <lineage>
        <taxon>Eukaryota</taxon>
        <taxon>Fungi</taxon>
        <taxon>Dikarya</taxon>
        <taxon>Ascomycota</taxon>
        <taxon>Pezizomycotina</taxon>
        <taxon>Eurotiomycetes</taxon>
        <taxon>Eurotiomycetidae</taxon>
        <taxon>Eurotiales</taxon>
        <taxon>Aspergillaceae</taxon>
        <taxon>Penicillium</taxon>
    </lineage>
</organism>
<dbReference type="EMBL" id="JAQJAC010000007">
    <property type="protein sequence ID" value="KAJ5579351.1"/>
    <property type="molecule type" value="Genomic_DNA"/>
</dbReference>
<evidence type="ECO:0000256" key="6">
    <source>
        <dbReference type="ARBA" id="ARBA00034687"/>
    </source>
</evidence>
<dbReference type="InterPro" id="IPR011004">
    <property type="entry name" value="Trimer_LpxA-like_sf"/>
</dbReference>
<dbReference type="GO" id="GO:0005869">
    <property type="term" value="C:dynactin complex"/>
    <property type="evidence" value="ECO:0007669"/>
    <property type="project" value="InterPro"/>
</dbReference>
<dbReference type="PANTHER" id="PTHR13072:SF0">
    <property type="entry name" value="DYNACTIN SUBUNIT 6"/>
    <property type="match status" value="1"/>
</dbReference>
<evidence type="ECO:0000313" key="8">
    <source>
        <dbReference type="EMBL" id="KAJ5579351.1"/>
    </source>
</evidence>
<accession>A0AAD6GR42</accession>
<evidence type="ECO:0000256" key="5">
    <source>
        <dbReference type="ARBA" id="ARBA00023212"/>
    </source>
</evidence>
<comment type="caution">
    <text evidence="8">The sequence shown here is derived from an EMBL/GenBank/DDBJ whole genome shotgun (WGS) entry which is preliminary data.</text>
</comment>
<dbReference type="InterPro" id="IPR027777">
    <property type="entry name" value="DCTN6"/>
</dbReference>
<keyword evidence="5" id="KW-0206">Cytoskeleton</keyword>
<gene>
    <name evidence="8" type="ORF">N7450_008218</name>
</gene>
<comment type="function">
    <text evidence="6">Part of the dynactin complex that activates the molecular motor dynein for ultra-processive transport along microtubules.</text>
</comment>
<dbReference type="GO" id="GO:0007052">
    <property type="term" value="P:mitotic spindle organization"/>
    <property type="evidence" value="ECO:0007669"/>
    <property type="project" value="TreeGrafter"/>
</dbReference>
<proteinExistence type="inferred from homology"/>
<evidence type="ECO:0000256" key="3">
    <source>
        <dbReference type="ARBA" id="ARBA00016573"/>
    </source>
</evidence>
<dbReference type="PANTHER" id="PTHR13072">
    <property type="entry name" value="DYNACTIN 6"/>
    <property type="match status" value="1"/>
</dbReference>
<name>A0AAD6GR42_9EURO</name>
<dbReference type="AlphaFoldDB" id="A0AAD6GR42"/>